<name>A0A7C6Z6V3_9FIRM</name>
<dbReference type="GO" id="GO:0051539">
    <property type="term" value="F:4 iron, 4 sulfur cluster binding"/>
    <property type="evidence" value="ECO:0007669"/>
    <property type="project" value="UniProtKB-KW"/>
</dbReference>
<dbReference type="Gene3D" id="3.40.50.12280">
    <property type="match status" value="1"/>
</dbReference>
<dbReference type="GO" id="GO:0046872">
    <property type="term" value="F:metal ion binding"/>
    <property type="evidence" value="ECO:0007669"/>
    <property type="project" value="UniProtKB-KW"/>
</dbReference>
<gene>
    <name evidence="8" type="ORF">GX523_17825</name>
</gene>
<evidence type="ECO:0000256" key="6">
    <source>
        <dbReference type="ARBA" id="ARBA00023014"/>
    </source>
</evidence>
<evidence type="ECO:0000259" key="7">
    <source>
        <dbReference type="Pfam" id="PF01058"/>
    </source>
</evidence>
<protein>
    <submittedName>
        <fullName evidence="8">Oxidoreductase</fullName>
    </submittedName>
</protein>
<comment type="cofactor">
    <cofactor evidence="1">
        <name>[4Fe-4S] cluster</name>
        <dbReference type="ChEBI" id="CHEBI:49883"/>
    </cofactor>
</comment>
<dbReference type="SUPFAM" id="SSF56770">
    <property type="entry name" value="HydA/Nqo6-like"/>
    <property type="match status" value="1"/>
</dbReference>
<feature type="domain" description="NADH:ubiquinone oxidoreductase-like 20kDa subunit" evidence="7">
    <location>
        <begin position="43"/>
        <end position="153"/>
    </location>
</feature>
<comment type="caution">
    <text evidence="8">The sequence shown here is derived from an EMBL/GenBank/DDBJ whole genome shotgun (WGS) entry which is preliminary data.</text>
</comment>
<keyword evidence="5" id="KW-0408">Iron</keyword>
<accession>A0A7C6Z6V3</accession>
<evidence type="ECO:0000256" key="1">
    <source>
        <dbReference type="ARBA" id="ARBA00001966"/>
    </source>
</evidence>
<evidence type="ECO:0000313" key="8">
    <source>
        <dbReference type="EMBL" id="HHY28561.1"/>
    </source>
</evidence>
<evidence type="ECO:0000256" key="4">
    <source>
        <dbReference type="ARBA" id="ARBA00022723"/>
    </source>
</evidence>
<proteinExistence type="inferred from homology"/>
<dbReference type="PANTHER" id="PTHR42989:SF1">
    <property type="entry name" value="FORMATE HYDROGENLYASE SUBUNIT 7-RELATED"/>
    <property type="match status" value="1"/>
</dbReference>
<keyword evidence="4" id="KW-0479">Metal-binding</keyword>
<dbReference type="InterPro" id="IPR006137">
    <property type="entry name" value="NADH_UbQ_OxRdtase-like_20kDa"/>
</dbReference>
<keyword evidence="6" id="KW-0411">Iron-sulfur</keyword>
<dbReference type="EMBL" id="DUTF01000375">
    <property type="protein sequence ID" value="HHY28561.1"/>
    <property type="molecule type" value="Genomic_DNA"/>
</dbReference>
<dbReference type="AlphaFoldDB" id="A0A7C6Z6V3"/>
<sequence length="158" mass="17462">MLNLLKRSLKMGRLTEKQLEQNEAYLRSLHQSWHIRHLDCGSCNGCDWEMSALLNPIYDLQRFGFDFVASPRHADILMCTGPMSAHLIQAALATQEGTPNPKRIIAVGDCAIDGGVFKGAYAAHDGVGEVLTMDISVPGCPPSPDDLLKVLFQLRRKD</sequence>
<evidence type="ECO:0000256" key="3">
    <source>
        <dbReference type="ARBA" id="ARBA00022485"/>
    </source>
</evidence>
<dbReference type="InterPro" id="IPR052375">
    <property type="entry name" value="Complex_I_20kDa-like"/>
</dbReference>
<dbReference type="PANTHER" id="PTHR42989">
    <property type="entry name" value="HYDROGENASE-4 COMPONENT I"/>
    <property type="match status" value="1"/>
</dbReference>
<organism evidence="8 9">
    <name type="scientific">Desulfitobacterium dehalogenans</name>
    <dbReference type="NCBI Taxonomy" id="36854"/>
    <lineage>
        <taxon>Bacteria</taxon>
        <taxon>Bacillati</taxon>
        <taxon>Bacillota</taxon>
        <taxon>Clostridia</taxon>
        <taxon>Eubacteriales</taxon>
        <taxon>Desulfitobacteriaceae</taxon>
        <taxon>Desulfitobacterium</taxon>
    </lineage>
</organism>
<keyword evidence="3" id="KW-0004">4Fe-4S</keyword>
<comment type="similarity">
    <text evidence="2">Belongs to the complex I 20 kDa subunit family.</text>
</comment>
<reference evidence="8 9" key="1">
    <citation type="journal article" date="2020" name="Biotechnol. Biofuels">
        <title>New insights from the biogas microbiome by comprehensive genome-resolved metagenomics of nearly 1600 species originating from multiple anaerobic digesters.</title>
        <authorList>
            <person name="Campanaro S."/>
            <person name="Treu L."/>
            <person name="Rodriguez-R L.M."/>
            <person name="Kovalovszki A."/>
            <person name="Ziels R.M."/>
            <person name="Maus I."/>
            <person name="Zhu X."/>
            <person name="Kougias P.G."/>
            <person name="Basile A."/>
            <person name="Luo G."/>
            <person name="Schluter A."/>
            <person name="Konstantinidis K.T."/>
            <person name="Angelidaki I."/>
        </authorList>
    </citation>
    <scope>NUCLEOTIDE SEQUENCE [LARGE SCALE GENOMIC DNA]</scope>
    <source>
        <strain evidence="8">AS05jafATM_4</strain>
    </source>
</reference>
<evidence type="ECO:0000256" key="2">
    <source>
        <dbReference type="ARBA" id="ARBA00009173"/>
    </source>
</evidence>
<evidence type="ECO:0000256" key="5">
    <source>
        <dbReference type="ARBA" id="ARBA00023004"/>
    </source>
</evidence>
<dbReference type="Pfam" id="PF01058">
    <property type="entry name" value="Oxidored_q6"/>
    <property type="match status" value="1"/>
</dbReference>
<dbReference type="Proteomes" id="UP000553059">
    <property type="component" value="Unassembled WGS sequence"/>
</dbReference>
<evidence type="ECO:0000313" key="9">
    <source>
        <dbReference type="Proteomes" id="UP000553059"/>
    </source>
</evidence>